<feature type="compositionally biased region" description="Basic and acidic residues" evidence="1">
    <location>
        <begin position="73"/>
        <end position="87"/>
    </location>
</feature>
<dbReference type="AlphaFoldDB" id="A0A7J5YZK0"/>
<dbReference type="Proteomes" id="UP000518266">
    <property type="component" value="Unassembled WGS sequence"/>
</dbReference>
<evidence type="ECO:0000313" key="3">
    <source>
        <dbReference type="Proteomes" id="UP000518266"/>
    </source>
</evidence>
<organism evidence="2 3">
    <name type="scientific">Dissostichus mawsoni</name>
    <name type="common">Antarctic cod</name>
    <dbReference type="NCBI Taxonomy" id="36200"/>
    <lineage>
        <taxon>Eukaryota</taxon>
        <taxon>Metazoa</taxon>
        <taxon>Chordata</taxon>
        <taxon>Craniata</taxon>
        <taxon>Vertebrata</taxon>
        <taxon>Euteleostomi</taxon>
        <taxon>Actinopterygii</taxon>
        <taxon>Neopterygii</taxon>
        <taxon>Teleostei</taxon>
        <taxon>Neoteleostei</taxon>
        <taxon>Acanthomorphata</taxon>
        <taxon>Eupercaria</taxon>
        <taxon>Perciformes</taxon>
        <taxon>Notothenioidei</taxon>
        <taxon>Nototheniidae</taxon>
        <taxon>Dissostichus</taxon>
    </lineage>
</organism>
<accession>A0A7J5YZK0</accession>
<comment type="caution">
    <text evidence="2">The sequence shown here is derived from an EMBL/GenBank/DDBJ whole genome shotgun (WGS) entry which is preliminary data.</text>
</comment>
<feature type="region of interest" description="Disordered" evidence="1">
    <location>
        <begin position="20"/>
        <end position="108"/>
    </location>
</feature>
<evidence type="ECO:0000313" key="2">
    <source>
        <dbReference type="EMBL" id="KAF3854219.1"/>
    </source>
</evidence>
<gene>
    <name evidence="2" type="ORF">F7725_022274</name>
</gene>
<keyword evidence="3" id="KW-1185">Reference proteome</keyword>
<dbReference type="EMBL" id="JAAKFY010000007">
    <property type="protein sequence ID" value="KAF3854219.1"/>
    <property type="molecule type" value="Genomic_DNA"/>
</dbReference>
<name>A0A7J5YZK0_DISMA</name>
<reference evidence="2 3" key="1">
    <citation type="submission" date="2020-03" db="EMBL/GenBank/DDBJ databases">
        <title>Dissostichus mawsoni Genome sequencing and assembly.</title>
        <authorList>
            <person name="Park H."/>
        </authorList>
    </citation>
    <scope>NUCLEOTIDE SEQUENCE [LARGE SCALE GENOMIC DNA]</scope>
    <source>
        <strain evidence="2">DM0001</strain>
        <tissue evidence="2">Muscle</tissue>
    </source>
</reference>
<dbReference type="OrthoDB" id="10574846at2759"/>
<protein>
    <submittedName>
        <fullName evidence="2">Uncharacterized protein</fullName>
    </submittedName>
</protein>
<proteinExistence type="predicted"/>
<sequence length="145" mass="16096">MMSLLNIMVKRNLGSEAASQVTELQAHSSSLRHRSTQSFTRQEQIHRKVASHKKRGGEAGEGPVPPDAITYHLKQETQTERQEEHTAETMTEGAEVGVDLSPTSGSEQQAPHFLQDVIFHGKFKVSVSRTEQTACPTHVHDSKLK</sequence>
<feature type="compositionally biased region" description="Polar residues" evidence="1">
    <location>
        <begin position="20"/>
        <end position="29"/>
    </location>
</feature>
<evidence type="ECO:0000256" key="1">
    <source>
        <dbReference type="SAM" id="MobiDB-lite"/>
    </source>
</evidence>